<gene>
    <name evidence="2" type="ORF">CLCOL_16850</name>
</gene>
<feature type="transmembrane region" description="Helical" evidence="1">
    <location>
        <begin position="95"/>
        <end position="116"/>
    </location>
</feature>
<evidence type="ECO:0008006" key="4">
    <source>
        <dbReference type="Google" id="ProtNLM"/>
    </source>
</evidence>
<dbReference type="PATRIC" id="fig|1121305.3.peg.1687"/>
<dbReference type="RefSeq" id="WP_242862632.1">
    <property type="nucleotide sequence ID" value="NZ_LTBB01000008.1"/>
</dbReference>
<feature type="transmembrane region" description="Helical" evidence="1">
    <location>
        <begin position="232"/>
        <end position="252"/>
    </location>
</feature>
<protein>
    <recommendedName>
        <fullName evidence="4">DUF1576 domain-containing protein</fullName>
    </recommendedName>
</protein>
<feature type="transmembrane region" description="Helical" evidence="1">
    <location>
        <begin position="21"/>
        <end position="40"/>
    </location>
</feature>
<dbReference type="InterPro" id="IPR011470">
    <property type="entry name" value="DUF1576"/>
</dbReference>
<dbReference type="EMBL" id="LTBB01000008">
    <property type="protein sequence ID" value="KYH28672.1"/>
    <property type="molecule type" value="Genomic_DNA"/>
</dbReference>
<sequence length="422" mass="45298">MDKILNKRDAIHLGRKGHLKVLSFLPICMSILAFILDTPTNIIRGLYNIIIAPDILLTDYIAVGGVGAAFVNSAILAFVNIYILYKLKLKVNGTLIATTLTIMGFSFIGKNVFNIMPIYLGGYLYCKYQEIEFKNVVLVVMFGSTLAPLVSEIAFGLHVPVEIGIPLGIIFGIIAGFVITPLSSHMVKVHDGYNLYNTGFTAGLLGSVITSILRGFGLIIEPQQVLSSDVDVLLKVIFITTFILLIILGYIINGRSFKGYKEILTYSGRLVTDFTQLTSYGITYINMGIMGLISVTYVIISGGIMNGPVAAAILTVVGFSAFGKHPKNAIPILIGVFIAGLTKIWHIDSTMVIIAGLFGTTLAPIAGAYGWIVGIITGFIHLSVVMNVGVLHGGINLYNNGFSGGIVAALIVPLIDAFKKGD</sequence>
<keyword evidence="1" id="KW-1133">Transmembrane helix</keyword>
<feature type="transmembrane region" description="Helical" evidence="1">
    <location>
        <begin position="60"/>
        <end position="83"/>
    </location>
</feature>
<feature type="transmembrane region" description="Helical" evidence="1">
    <location>
        <begin position="199"/>
        <end position="220"/>
    </location>
</feature>
<feature type="transmembrane region" description="Helical" evidence="1">
    <location>
        <begin position="329"/>
        <end position="345"/>
    </location>
</feature>
<reference evidence="2 3" key="1">
    <citation type="submission" date="2016-02" db="EMBL/GenBank/DDBJ databases">
        <title>Genome sequence of Clostridium colicanis DSM 13634.</title>
        <authorList>
            <person name="Poehlein A."/>
            <person name="Daniel R."/>
        </authorList>
    </citation>
    <scope>NUCLEOTIDE SEQUENCE [LARGE SCALE GENOMIC DNA]</scope>
    <source>
        <strain evidence="2 3">DSM 13634</strain>
    </source>
</reference>
<feature type="transmembrane region" description="Helical" evidence="1">
    <location>
        <begin position="352"/>
        <end position="380"/>
    </location>
</feature>
<dbReference type="STRING" id="1121305.CLCOL_16850"/>
<feature type="transmembrane region" description="Helical" evidence="1">
    <location>
        <begin position="136"/>
        <end position="155"/>
    </location>
</feature>
<dbReference type="AlphaFoldDB" id="A0A151AM41"/>
<organism evidence="2 3">
    <name type="scientific">Clostridium colicanis DSM 13634</name>
    <dbReference type="NCBI Taxonomy" id="1121305"/>
    <lineage>
        <taxon>Bacteria</taxon>
        <taxon>Bacillati</taxon>
        <taxon>Bacillota</taxon>
        <taxon>Clostridia</taxon>
        <taxon>Eubacteriales</taxon>
        <taxon>Clostridiaceae</taxon>
        <taxon>Clostridium</taxon>
    </lineage>
</organism>
<accession>A0A151AM41</accession>
<comment type="caution">
    <text evidence="2">The sequence shown here is derived from an EMBL/GenBank/DDBJ whole genome shotgun (WGS) entry which is preliminary data.</text>
</comment>
<feature type="transmembrane region" description="Helical" evidence="1">
    <location>
        <begin position="307"/>
        <end position="323"/>
    </location>
</feature>
<evidence type="ECO:0000256" key="1">
    <source>
        <dbReference type="SAM" id="Phobius"/>
    </source>
</evidence>
<feature type="transmembrane region" description="Helical" evidence="1">
    <location>
        <begin position="400"/>
        <end position="418"/>
    </location>
</feature>
<keyword evidence="1" id="KW-0472">Membrane</keyword>
<dbReference type="Proteomes" id="UP000075374">
    <property type="component" value="Unassembled WGS sequence"/>
</dbReference>
<keyword evidence="1" id="KW-0812">Transmembrane</keyword>
<name>A0A151AM41_9CLOT</name>
<evidence type="ECO:0000313" key="3">
    <source>
        <dbReference type="Proteomes" id="UP000075374"/>
    </source>
</evidence>
<dbReference type="Pfam" id="PF07613">
    <property type="entry name" value="DUF1576"/>
    <property type="match status" value="2"/>
</dbReference>
<evidence type="ECO:0000313" key="2">
    <source>
        <dbReference type="EMBL" id="KYH28672.1"/>
    </source>
</evidence>
<feature type="transmembrane region" description="Helical" evidence="1">
    <location>
        <begin position="167"/>
        <end position="187"/>
    </location>
</feature>
<proteinExistence type="predicted"/>
<keyword evidence="3" id="KW-1185">Reference proteome</keyword>